<comment type="similarity">
    <text evidence="1">Belongs to the ROK (NagC/XylR) family.</text>
</comment>
<evidence type="ECO:0000313" key="2">
    <source>
        <dbReference type="EMBL" id="GAK56163.1"/>
    </source>
</evidence>
<dbReference type="STRING" id="1499967.U27_03125"/>
<dbReference type="AlphaFoldDB" id="A0A081BV08"/>
<dbReference type="eggNOG" id="COG1940">
    <property type="taxonomic scope" value="Bacteria"/>
</dbReference>
<reference evidence="2" key="1">
    <citation type="journal article" date="2015" name="PeerJ">
        <title>First genomic representation of candidate bacterial phylum KSB3 points to enhanced environmental sensing as a trigger of wastewater bulking.</title>
        <authorList>
            <person name="Sekiguchi Y."/>
            <person name="Ohashi A."/>
            <person name="Parks D.H."/>
            <person name="Yamauchi T."/>
            <person name="Tyson G.W."/>
            <person name="Hugenholtz P."/>
        </authorList>
    </citation>
    <scope>NUCLEOTIDE SEQUENCE [LARGE SCALE GENOMIC DNA]</scope>
</reference>
<sequence>MRNWVVGIDLGATKIDAGLVDPENRIVARRRILTESDAGPQTVVERIAHSVAELEQAIPEGQHLSAMGICSPGPVDHQAGMLLDPPNIRALHYTPLRQLLEDRLKIPVSLEHDAKAAALGEFYYGAGQDEQSMVYIVVGTGVGAAIIIEGQVYRGLHNFAGEMGHITLDPQGNLCPCGSRGCVETYMSGPWLARHYQNALAQHNGTSSENQEEISGALVAQLAAQGNELALQVMTRAGEALGITIASLSMILNIDLYVIGGSVAKAGDVFLEPARKIVPKYSFKSVSPGVRIVATELDTDGPILGCAWQARQVVA</sequence>
<dbReference type="EMBL" id="DF820464">
    <property type="protein sequence ID" value="GAK56163.1"/>
    <property type="molecule type" value="Genomic_DNA"/>
</dbReference>
<dbReference type="Proteomes" id="UP000030661">
    <property type="component" value="Unassembled WGS sequence"/>
</dbReference>
<dbReference type="InterPro" id="IPR049874">
    <property type="entry name" value="ROK_cs"/>
</dbReference>
<gene>
    <name evidence="2" type="ORF">U27_03125</name>
</gene>
<name>A0A081BV08_VECG1</name>
<organism evidence="2">
    <name type="scientific">Vecturithrix granuli</name>
    <dbReference type="NCBI Taxonomy" id="1499967"/>
    <lineage>
        <taxon>Bacteria</taxon>
        <taxon>Candidatus Moduliflexota</taxon>
        <taxon>Candidatus Vecturitrichia</taxon>
        <taxon>Candidatus Vecturitrichales</taxon>
        <taxon>Candidatus Vecturitrichaceae</taxon>
        <taxon>Candidatus Vecturithrix</taxon>
    </lineage>
</organism>
<dbReference type="InterPro" id="IPR000600">
    <property type="entry name" value="ROK"/>
</dbReference>
<protein>
    <submittedName>
        <fullName evidence="2">Glucokinase, ROK family</fullName>
    </submittedName>
</protein>
<dbReference type="PANTHER" id="PTHR18964">
    <property type="entry name" value="ROK (REPRESSOR, ORF, KINASE) FAMILY"/>
    <property type="match status" value="1"/>
</dbReference>
<dbReference type="CDD" id="cd24076">
    <property type="entry name" value="ASKHA_ATPase_ROK_BsXylR-like"/>
    <property type="match status" value="1"/>
</dbReference>
<dbReference type="Gene3D" id="3.30.420.40">
    <property type="match status" value="2"/>
</dbReference>
<dbReference type="GO" id="GO:0016301">
    <property type="term" value="F:kinase activity"/>
    <property type="evidence" value="ECO:0007669"/>
    <property type="project" value="UniProtKB-KW"/>
</dbReference>
<dbReference type="PROSITE" id="PS01125">
    <property type="entry name" value="ROK"/>
    <property type="match status" value="1"/>
</dbReference>
<dbReference type="Pfam" id="PF00480">
    <property type="entry name" value="ROK"/>
    <property type="match status" value="1"/>
</dbReference>
<proteinExistence type="inferred from homology"/>
<evidence type="ECO:0000313" key="3">
    <source>
        <dbReference type="Proteomes" id="UP000030661"/>
    </source>
</evidence>
<dbReference type="PANTHER" id="PTHR18964:SF149">
    <property type="entry name" value="BIFUNCTIONAL UDP-N-ACETYLGLUCOSAMINE 2-EPIMERASE_N-ACETYLMANNOSAMINE KINASE"/>
    <property type="match status" value="1"/>
</dbReference>
<keyword evidence="3" id="KW-1185">Reference proteome</keyword>
<keyword evidence="2" id="KW-0418">Kinase</keyword>
<dbReference type="HOGENOM" id="CLU_036604_0_4_0"/>
<accession>A0A081BV08</accession>
<dbReference type="SUPFAM" id="SSF53067">
    <property type="entry name" value="Actin-like ATPase domain"/>
    <property type="match status" value="1"/>
</dbReference>
<dbReference type="InterPro" id="IPR043129">
    <property type="entry name" value="ATPase_NBD"/>
</dbReference>
<evidence type="ECO:0000256" key="1">
    <source>
        <dbReference type="ARBA" id="ARBA00006479"/>
    </source>
</evidence>
<keyword evidence="2" id="KW-0808">Transferase</keyword>